<name>A0A250KP70_9GAMM</name>
<dbReference type="EMBL" id="AP017928">
    <property type="protein sequence ID" value="BBA32771.1"/>
    <property type="molecule type" value="Genomic_DNA"/>
</dbReference>
<dbReference type="KEGG" id="mmai:sS8_0806"/>
<organism evidence="1 2">
    <name type="scientific">Methylocaldum marinum</name>
    <dbReference type="NCBI Taxonomy" id="1432792"/>
    <lineage>
        <taxon>Bacteria</taxon>
        <taxon>Pseudomonadati</taxon>
        <taxon>Pseudomonadota</taxon>
        <taxon>Gammaproteobacteria</taxon>
        <taxon>Methylococcales</taxon>
        <taxon>Methylococcaceae</taxon>
        <taxon>Methylocaldum</taxon>
    </lineage>
</organism>
<proteinExistence type="predicted"/>
<dbReference type="AlphaFoldDB" id="A0A250KP70"/>
<keyword evidence="2" id="KW-1185">Reference proteome</keyword>
<evidence type="ECO:0000313" key="2">
    <source>
        <dbReference type="Proteomes" id="UP000266313"/>
    </source>
</evidence>
<protein>
    <submittedName>
        <fullName evidence="1">Uncharacterized protein</fullName>
    </submittedName>
</protein>
<accession>A0A250KP70</accession>
<sequence length="73" mass="7979">MFGHGAQQGFGKAQGRKNHYLCFLALAYRAKRTVPGERERLGCGDHRAVRDGRSTCGLLEEAGLINRCLGGMD</sequence>
<reference evidence="1 2" key="1">
    <citation type="submission" date="2016-12" db="EMBL/GenBank/DDBJ databases">
        <title>Genome sequencing of Methylocaldum marinum.</title>
        <authorList>
            <person name="Takeuchi M."/>
            <person name="Kamagata Y."/>
            <person name="Hiraoka S."/>
            <person name="Oshima K."/>
            <person name="Hattori M."/>
            <person name="Iwasaki W."/>
        </authorList>
    </citation>
    <scope>NUCLEOTIDE SEQUENCE [LARGE SCALE GENOMIC DNA]</scope>
    <source>
        <strain evidence="1 2">S8</strain>
    </source>
</reference>
<dbReference type="Proteomes" id="UP000266313">
    <property type="component" value="Chromosome"/>
</dbReference>
<evidence type="ECO:0000313" key="1">
    <source>
        <dbReference type="EMBL" id="BBA32771.1"/>
    </source>
</evidence>
<gene>
    <name evidence="1" type="ORF">sS8_0806</name>
</gene>